<comment type="caution">
    <text evidence="10">The sequence shown here is derived from an EMBL/GenBank/DDBJ whole genome shotgun (WGS) entry which is preliminary data.</text>
</comment>
<dbReference type="EMBL" id="BMLT01000009">
    <property type="protein sequence ID" value="GGO85322.1"/>
    <property type="molecule type" value="Genomic_DNA"/>
</dbReference>
<dbReference type="SUPFAM" id="SSF52242">
    <property type="entry name" value="Cobalamin (vitamin B12)-binding domain"/>
    <property type="match status" value="1"/>
</dbReference>
<evidence type="ECO:0000256" key="6">
    <source>
        <dbReference type="ARBA" id="ARBA00023235"/>
    </source>
</evidence>
<evidence type="ECO:0000313" key="11">
    <source>
        <dbReference type="Proteomes" id="UP000599578"/>
    </source>
</evidence>
<dbReference type="Proteomes" id="UP000599578">
    <property type="component" value="Unassembled WGS sequence"/>
</dbReference>
<accession>A0A917ZKI2</accession>
<dbReference type="NCBIfam" id="TIGR00641">
    <property type="entry name" value="acid_CoA_mut_N"/>
    <property type="match status" value="1"/>
</dbReference>
<dbReference type="NCBIfam" id="NF006944">
    <property type="entry name" value="PRK09426.1"/>
    <property type="match status" value="1"/>
</dbReference>
<dbReference type="GO" id="GO:0031419">
    <property type="term" value="F:cobalamin binding"/>
    <property type="evidence" value="ECO:0007669"/>
    <property type="project" value="UniProtKB-KW"/>
</dbReference>
<evidence type="ECO:0000259" key="9">
    <source>
        <dbReference type="PROSITE" id="PS51332"/>
    </source>
</evidence>
<sequence>MQNHKPYYTRDDISDLPHLSSLPGEAPFVRGPFESMYRQKPWTIRQYTGFASAEESNAAFKRCLAEGGQGLSVAFDLATHLGFDSDHPAAQADVGRTGVAIDSVEDMKRLFAGIDLSQVSVSMTMNGAVLPIMATFIVAAEESGVPRQQLRGTIQNDILKEFMVRNTYIFEPEPSIRISTDVVEYLSQELPNFNSMSISGYHFQEAGAEPALELALTLANARAYLDQIADRGIDLDAFCHRLSFFFGVGMNFFDEIAKLRAARLLWSEEVERRGATSDRAKRMKMHCQTSGWSLTAQEPQNNLIRTTIEAMAAVFGGTQSLHTNAYDEALSLPTDHSARLARNTQLILQHETGICDVADPWGGSYMMEALTQAMVNKVRGYVDDIDAQGGVIAAIESGWVRDRIHESAAQTQAATDSGRRPIIGVNRFVSDEELQSSTRQIDAESLIGEQRHRLQQLRERRDDEAVDHALAALSASARQQQGNLLALTVDAIRARATLGECTRALLLSWPRYRALSRFSPNAYAESRRHDASWRRAQRRVETFSLNNLRNPSILIVKLGLDGHDRGARVVAAALANAGFRVELSPLFSTPQQVLQQLHKTGFDAIGISLLSGAHLALVQELKTALDREGYADLPLFLGGVIPKEDQTRLEAIGIQHVFGPGTPMERIVESILARVALNATEPMPINIRSI</sequence>
<dbReference type="SUPFAM" id="SSF51703">
    <property type="entry name" value="Cobalamin (vitamin B12)-dependent enzymes"/>
    <property type="match status" value="1"/>
</dbReference>
<dbReference type="GO" id="GO:0004494">
    <property type="term" value="F:methylmalonyl-CoA mutase activity"/>
    <property type="evidence" value="ECO:0007669"/>
    <property type="project" value="UniProtKB-EC"/>
</dbReference>
<evidence type="ECO:0000256" key="2">
    <source>
        <dbReference type="ARBA" id="ARBA00008465"/>
    </source>
</evidence>
<protein>
    <recommendedName>
        <fullName evidence="8">Methylmalonyl-CoA mutase</fullName>
        <ecNumber evidence="3">5.4.99.2</ecNumber>
    </recommendedName>
</protein>
<evidence type="ECO:0000256" key="7">
    <source>
        <dbReference type="ARBA" id="ARBA00023285"/>
    </source>
</evidence>
<keyword evidence="7" id="KW-0170">Cobalt</keyword>
<evidence type="ECO:0000256" key="8">
    <source>
        <dbReference type="ARBA" id="ARBA00072363"/>
    </source>
</evidence>
<dbReference type="RefSeq" id="WP_188861765.1">
    <property type="nucleotide sequence ID" value="NZ_BMLT01000009.1"/>
</dbReference>
<dbReference type="NCBIfam" id="TIGR00640">
    <property type="entry name" value="acid_CoA_mut_C"/>
    <property type="match status" value="1"/>
</dbReference>
<evidence type="ECO:0000256" key="4">
    <source>
        <dbReference type="ARBA" id="ARBA00022628"/>
    </source>
</evidence>
<proteinExistence type="inferred from homology"/>
<evidence type="ECO:0000256" key="3">
    <source>
        <dbReference type="ARBA" id="ARBA00012398"/>
    </source>
</evidence>
<dbReference type="Gene3D" id="3.20.20.240">
    <property type="entry name" value="Methylmalonyl-CoA mutase"/>
    <property type="match status" value="1"/>
</dbReference>
<gene>
    <name evidence="10" type="ORF">GCM10011348_33580</name>
</gene>
<dbReference type="GO" id="GO:0019678">
    <property type="term" value="P:propionate metabolic process, methylmalonyl pathway"/>
    <property type="evidence" value="ECO:0007669"/>
    <property type="project" value="TreeGrafter"/>
</dbReference>
<dbReference type="InterPro" id="IPR006159">
    <property type="entry name" value="Acid_CoA_mut_C"/>
</dbReference>
<feature type="domain" description="B12-binding" evidence="9">
    <location>
        <begin position="550"/>
        <end position="678"/>
    </location>
</feature>
<dbReference type="InterPro" id="IPR006099">
    <property type="entry name" value="MeMalonylCoA_mutase_a/b_cat"/>
</dbReference>
<dbReference type="InterPro" id="IPR006158">
    <property type="entry name" value="Cobalamin-bd"/>
</dbReference>
<dbReference type="InterPro" id="IPR036724">
    <property type="entry name" value="Cobalamin-bd_sf"/>
</dbReference>
<name>A0A917ZKI2_9GAMM</name>
<dbReference type="GO" id="GO:0046872">
    <property type="term" value="F:metal ion binding"/>
    <property type="evidence" value="ECO:0007669"/>
    <property type="project" value="UniProtKB-KW"/>
</dbReference>
<dbReference type="AlphaFoldDB" id="A0A917ZKI2"/>
<keyword evidence="5" id="KW-0479">Metal-binding</keyword>
<dbReference type="Gene3D" id="3.40.50.280">
    <property type="entry name" value="Cobalamin-binding domain"/>
    <property type="match status" value="1"/>
</dbReference>
<dbReference type="PANTHER" id="PTHR48101">
    <property type="entry name" value="METHYLMALONYL-COA MUTASE, MITOCHONDRIAL-RELATED"/>
    <property type="match status" value="1"/>
</dbReference>
<dbReference type="PROSITE" id="PS51332">
    <property type="entry name" value="B12_BINDING"/>
    <property type="match status" value="1"/>
</dbReference>
<reference evidence="10 11" key="1">
    <citation type="journal article" date="2014" name="Int. J. Syst. Evol. Microbiol.">
        <title>Complete genome sequence of Corynebacterium casei LMG S-19264T (=DSM 44701T), isolated from a smear-ripened cheese.</title>
        <authorList>
            <consortium name="US DOE Joint Genome Institute (JGI-PGF)"/>
            <person name="Walter F."/>
            <person name="Albersmeier A."/>
            <person name="Kalinowski J."/>
            <person name="Ruckert C."/>
        </authorList>
    </citation>
    <scope>NUCLEOTIDE SEQUENCE [LARGE SCALE GENOMIC DNA]</scope>
    <source>
        <strain evidence="10 11">CGMCC 1.7286</strain>
    </source>
</reference>
<dbReference type="FunFam" id="3.20.20.240:FF:000001">
    <property type="entry name" value="Probable methylmalonyl-coa mutase"/>
    <property type="match status" value="1"/>
</dbReference>
<keyword evidence="11" id="KW-1185">Reference proteome</keyword>
<organism evidence="10 11">
    <name type="scientific">Marinobacterium nitratireducens</name>
    <dbReference type="NCBI Taxonomy" id="518897"/>
    <lineage>
        <taxon>Bacteria</taxon>
        <taxon>Pseudomonadati</taxon>
        <taxon>Pseudomonadota</taxon>
        <taxon>Gammaproteobacteria</taxon>
        <taxon>Oceanospirillales</taxon>
        <taxon>Oceanospirillaceae</taxon>
        <taxon>Marinobacterium</taxon>
    </lineage>
</organism>
<dbReference type="InterPro" id="IPR016176">
    <property type="entry name" value="Cbl-dep_enz_cat"/>
</dbReference>
<evidence type="ECO:0000256" key="1">
    <source>
        <dbReference type="ARBA" id="ARBA00001922"/>
    </source>
</evidence>
<keyword evidence="6" id="KW-0413">Isomerase</keyword>
<dbReference type="Pfam" id="PF01642">
    <property type="entry name" value="MM_CoA_mutase"/>
    <property type="match status" value="1"/>
</dbReference>
<comment type="similarity">
    <text evidence="2">Belongs to the methylmalonyl-CoA mutase family.</text>
</comment>
<dbReference type="Pfam" id="PF02310">
    <property type="entry name" value="B12-binding"/>
    <property type="match status" value="1"/>
</dbReference>
<dbReference type="PANTHER" id="PTHR48101:SF4">
    <property type="entry name" value="METHYLMALONYL-COA MUTASE, MITOCHONDRIAL"/>
    <property type="match status" value="1"/>
</dbReference>
<keyword evidence="4" id="KW-0846">Cobalamin</keyword>
<evidence type="ECO:0000313" key="10">
    <source>
        <dbReference type="EMBL" id="GGO85322.1"/>
    </source>
</evidence>
<dbReference type="InterPro" id="IPR006098">
    <property type="entry name" value="MMCoA_mutase_a_cat"/>
</dbReference>
<dbReference type="EC" id="5.4.99.2" evidence="3"/>
<dbReference type="GO" id="GO:0005737">
    <property type="term" value="C:cytoplasm"/>
    <property type="evidence" value="ECO:0007669"/>
    <property type="project" value="TreeGrafter"/>
</dbReference>
<comment type="cofactor">
    <cofactor evidence="1">
        <name>adenosylcob(III)alamin</name>
        <dbReference type="ChEBI" id="CHEBI:18408"/>
    </cofactor>
</comment>
<evidence type="ECO:0000256" key="5">
    <source>
        <dbReference type="ARBA" id="ARBA00022723"/>
    </source>
</evidence>